<protein>
    <submittedName>
        <fullName evidence="5">Two-component system response regulator FixJ</fullName>
    </submittedName>
</protein>
<reference evidence="5 6" key="1">
    <citation type="submission" date="2020-08" db="EMBL/GenBank/DDBJ databases">
        <title>Genomic Encyclopedia of Type Strains, Phase IV (KMG-IV): sequencing the most valuable type-strain genomes for metagenomic binning, comparative biology and taxonomic classification.</title>
        <authorList>
            <person name="Goeker M."/>
        </authorList>
    </citation>
    <scope>NUCLEOTIDE SEQUENCE [LARGE SCALE GENOMIC DNA]</scope>
    <source>
        <strain evidence="5 6">DSM 23447</strain>
    </source>
</reference>
<dbReference type="GO" id="GO:0003677">
    <property type="term" value="F:DNA binding"/>
    <property type="evidence" value="ECO:0007669"/>
    <property type="project" value="UniProtKB-KW"/>
</dbReference>
<dbReference type="PROSITE" id="PS00622">
    <property type="entry name" value="HTH_LUXR_1"/>
    <property type="match status" value="1"/>
</dbReference>
<dbReference type="PRINTS" id="PR00038">
    <property type="entry name" value="HTHLUXR"/>
</dbReference>
<dbReference type="PROSITE" id="PS50043">
    <property type="entry name" value="HTH_LUXR_2"/>
    <property type="match status" value="1"/>
</dbReference>
<dbReference type="PANTHER" id="PTHR43214">
    <property type="entry name" value="TWO-COMPONENT RESPONSE REGULATOR"/>
    <property type="match status" value="1"/>
</dbReference>
<dbReference type="InterPro" id="IPR039420">
    <property type="entry name" value="WalR-like"/>
</dbReference>
<dbReference type="PROSITE" id="PS50110">
    <property type="entry name" value="RESPONSE_REGULATORY"/>
    <property type="match status" value="1"/>
</dbReference>
<feature type="domain" description="HTH luxR-type" evidence="3">
    <location>
        <begin position="136"/>
        <end position="201"/>
    </location>
</feature>
<proteinExistence type="predicted"/>
<gene>
    <name evidence="5" type="ORF">GGR20_003690</name>
</gene>
<feature type="modified residue" description="4-aspartylphosphate" evidence="2">
    <location>
        <position position="55"/>
    </location>
</feature>
<comment type="caution">
    <text evidence="5">The sequence shown here is derived from an EMBL/GenBank/DDBJ whole genome shotgun (WGS) entry which is preliminary data.</text>
</comment>
<dbReference type="PANTHER" id="PTHR43214:SF44">
    <property type="entry name" value="TWO-COMPONENT RESPONSE REGULATOR"/>
    <property type="match status" value="1"/>
</dbReference>
<name>A0A7W6IQN4_9HYPH</name>
<dbReference type="AlphaFoldDB" id="A0A7W6IQN4"/>
<dbReference type="GO" id="GO:0006355">
    <property type="term" value="P:regulation of DNA-templated transcription"/>
    <property type="evidence" value="ECO:0007669"/>
    <property type="project" value="InterPro"/>
</dbReference>
<dbReference type="GO" id="GO:0000160">
    <property type="term" value="P:phosphorelay signal transduction system"/>
    <property type="evidence" value="ECO:0007669"/>
    <property type="project" value="InterPro"/>
</dbReference>
<dbReference type="InterPro" id="IPR036388">
    <property type="entry name" value="WH-like_DNA-bd_sf"/>
</dbReference>
<dbReference type="Gene3D" id="1.10.10.10">
    <property type="entry name" value="Winged helix-like DNA-binding domain superfamily/Winged helix DNA-binding domain"/>
    <property type="match status" value="1"/>
</dbReference>
<evidence type="ECO:0000313" key="5">
    <source>
        <dbReference type="EMBL" id="MBB4054018.1"/>
    </source>
</evidence>
<accession>A0A7W6IQN4</accession>
<evidence type="ECO:0000259" key="3">
    <source>
        <dbReference type="PROSITE" id="PS50043"/>
    </source>
</evidence>
<dbReference type="InterPro" id="IPR000792">
    <property type="entry name" value="Tscrpt_reg_LuxR_C"/>
</dbReference>
<dbReference type="Gene3D" id="3.40.50.2300">
    <property type="match status" value="1"/>
</dbReference>
<organism evidence="5 6">
    <name type="scientific">Devosia subaequoris</name>
    <dbReference type="NCBI Taxonomy" id="395930"/>
    <lineage>
        <taxon>Bacteria</taxon>
        <taxon>Pseudomonadati</taxon>
        <taxon>Pseudomonadota</taxon>
        <taxon>Alphaproteobacteria</taxon>
        <taxon>Hyphomicrobiales</taxon>
        <taxon>Devosiaceae</taxon>
        <taxon>Devosia</taxon>
    </lineage>
</organism>
<dbReference type="InterPro" id="IPR016032">
    <property type="entry name" value="Sig_transdc_resp-reg_C-effctor"/>
</dbReference>
<dbReference type="RefSeq" id="WP_183312759.1">
    <property type="nucleotide sequence ID" value="NZ_JACIEW010000016.1"/>
</dbReference>
<dbReference type="Proteomes" id="UP000547011">
    <property type="component" value="Unassembled WGS sequence"/>
</dbReference>
<dbReference type="SUPFAM" id="SSF46894">
    <property type="entry name" value="C-terminal effector domain of the bipartite response regulators"/>
    <property type="match status" value="1"/>
</dbReference>
<sequence length="216" mass="24041">MELGTTVYVVDDDNLVRRSCVFSLRAYGFNPIAFSSGSEFLAVAGTMEPGCVLLDLRMPGLDGLETITRLNALNTAHQVILMTAHGDVASAVTAMKLGAIDFLEKPFSEKLLLEMLAGCRATLQRRKLEERDRKDCFDLLQKLSTRERQVLELTAEGLVNKEIARLLDLSVRTVEMYRANVKSKAGVKNLQTAIQLVSRVRQYRPAAFEDLMRSAS</sequence>
<evidence type="ECO:0000313" key="6">
    <source>
        <dbReference type="Proteomes" id="UP000547011"/>
    </source>
</evidence>
<dbReference type="SUPFAM" id="SSF52172">
    <property type="entry name" value="CheY-like"/>
    <property type="match status" value="1"/>
</dbReference>
<dbReference type="EMBL" id="JACIEW010000016">
    <property type="protein sequence ID" value="MBB4054018.1"/>
    <property type="molecule type" value="Genomic_DNA"/>
</dbReference>
<dbReference type="Pfam" id="PF00072">
    <property type="entry name" value="Response_reg"/>
    <property type="match status" value="1"/>
</dbReference>
<evidence type="ECO:0000259" key="4">
    <source>
        <dbReference type="PROSITE" id="PS50110"/>
    </source>
</evidence>
<dbReference type="InterPro" id="IPR011006">
    <property type="entry name" value="CheY-like_superfamily"/>
</dbReference>
<keyword evidence="2" id="KW-0597">Phosphoprotein</keyword>
<keyword evidence="1" id="KW-0238">DNA-binding</keyword>
<dbReference type="SMART" id="SM00448">
    <property type="entry name" value="REC"/>
    <property type="match status" value="1"/>
</dbReference>
<feature type="domain" description="Response regulatory" evidence="4">
    <location>
        <begin position="6"/>
        <end position="120"/>
    </location>
</feature>
<keyword evidence="6" id="KW-1185">Reference proteome</keyword>
<dbReference type="Pfam" id="PF00196">
    <property type="entry name" value="GerE"/>
    <property type="match status" value="1"/>
</dbReference>
<dbReference type="InterPro" id="IPR001789">
    <property type="entry name" value="Sig_transdc_resp-reg_receiver"/>
</dbReference>
<evidence type="ECO:0000256" key="2">
    <source>
        <dbReference type="PROSITE-ProRule" id="PRU00169"/>
    </source>
</evidence>
<dbReference type="CDD" id="cd06170">
    <property type="entry name" value="LuxR_C_like"/>
    <property type="match status" value="1"/>
</dbReference>
<evidence type="ECO:0000256" key="1">
    <source>
        <dbReference type="ARBA" id="ARBA00023125"/>
    </source>
</evidence>
<dbReference type="SMART" id="SM00421">
    <property type="entry name" value="HTH_LUXR"/>
    <property type="match status" value="1"/>
</dbReference>